<dbReference type="Proteomes" id="UP000298347">
    <property type="component" value="Unassembled WGS sequence"/>
</dbReference>
<keyword evidence="6" id="KW-1185">Reference proteome</keyword>
<evidence type="ECO:0000256" key="3">
    <source>
        <dbReference type="ARBA" id="ARBA00022840"/>
    </source>
</evidence>
<keyword evidence="2" id="KW-0547">Nucleotide-binding</keyword>
<accession>A0A4Z0GJV8</accession>
<dbReference type="GO" id="GO:0016887">
    <property type="term" value="F:ATP hydrolysis activity"/>
    <property type="evidence" value="ECO:0007669"/>
    <property type="project" value="InterPro"/>
</dbReference>
<feature type="domain" description="ABC transporter" evidence="4">
    <location>
        <begin position="11"/>
        <end position="253"/>
    </location>
</feature>
<dbReference type="PROSITE" id="PS50893">
    <property type="entry name" value="ABC_TRANSPORTER_2"/>
    <property type="match status" value="1"/>
</dbReference>
<name>A0A4Z0GJV8_9BACL</name>
<dbReference type="InterPro" id="IPR027417">
    <property type="entry name" value="P-loop_NTPase"/>
</dbReference>
<dbReference type="InterPro" id="IPR003439">
    <property type="entry name" value="ABC_transporter-like_ATP-bd"/>
</dbReference>
<protein>
    <submittedName>
        <fullName evidence="5">ABC transporter ATP-binding protein</fullName>
    </submittedName>
</protein>
<evidence type="ECO:0000256" key="1">
    <source>
        <dbReference type="ARBA" id="ARBA00022448"/>
    </source>
</evidence>
<evidence type="ECO:0000313" key="6">
    <source>
        <dbReference type="Proteomes" id="UP000298347"/>
    </source>
</evidence>
<dbReference type="SMART" id="SM00382">
    <property type="entry name" value="AAA"/>
    <property type="match status" value="1"/>
</dbReference>
<comment type="caution">
    <text evidence="5">The sequence shown here is derived from an EMBL/GenBank/DDBJ whole genome shotgun (WGS) entry which is preliminary data.</text>
</comment>
<gene>
    <name evidence="5" type="ORF">E4665_14985</name>
</gene>
<dbReference type="Gene3D" id="3.40.50.300">
    <property type="entry name" value="P-loop containing nucleotide triphosphate hydrolases"/>
    <property type="match status" value="1"/>
</dbReference>
<dbReference type="PANTHER" id="PTHR42711:SF18">
    <property type="entry name" value="ABC TRANSPORTER, ATP-BINDING PROTEIN"/>
    <property type="match status" value="1"/>
</dbReference>
<dbReference type="OrthoDB" id="9804819at2"/>
<dbReference type="InterPro" id="IPR017871">
    <property type="entry name" value="ABC_transporter-like_CS"/>
</dbReference>
<proteinExistence type="predicted"/>
<dbReference type="PANTHER" id="PTHR42711">
    <property type="entry name" value="ABC TRANSPORTER ATP-BINDING PROTEIN"/>
    <property type="match status" value="1"/>
</dbReference>
<organism evidence="5 6">
    <name type="scientific">Sporolactobacillus shoreae</name>
    <dbReference type="NCBI Taxonomy" id="1465501"/>
    <lineage>
        <taxon>Bacteria</taxon>
        <taxon>Bacillati</taxon>
        <taxon>Bacillota</taxon>
        <taxon>Bacilli</taxon>
        <taxon>Bacillales</taxon>
        <taxon>Sporolactobacillaceae</taxon>
        <taxon>Sporolactobacillus</taxon>
    </lineage>
</organism>
<dbReference type="GO" id="GO:0005524">
    <property type="term" value="F:ATP binding"/>
    <property type="evidence" value="ECO:0007669"/>
    <property type="project" value="UniProtKB-KW"/>
</dbReference>
<dbReference type="InterPro" id="IPR050763">
    <property type="entry name" value="ABC_transporter_ATP-binding"/>
</dbReference>
<dbReference type="Pfam" id="PF00005">
    <property type="entry name" value="ABC_tran"/>
    <property type="match status" value="1"/>
</dbReference>
<reference evidence="5 6" key="1">
    <citation type="journal article" date="2015" name="Int. J. Syst. Evol. Microbiol.">
        <title>Sporolactobacillus shoreae sp. nov. and Sporolactobacillus spathodeae sp. nov., two spore-forming lactic acid bacteria isolated from tree barks in Thailand.</title>
        <authorList>
            <person name="Thamacharoensuk T."/>
            <person name="Kitahara M."/>
            <person name="Ohkuma M."/>
            <person name="Thongchul N."/>
            <person name="Tanasupawat S."/>
        </authorList>
    </citation>
    <scope>NUCLEOTIDE SEQUENCE [LARGE SCALE GENOMIC DNA]</scope>
    <source>
        <strain evidence="5 6">BK92</strain>
    </source>
</reference>
<evidence type="ECO:0000313" key="5">
    <source>
        <dbReference type="EMBL" id="TGA96599.1"/>
    </source>
</evidence>
<evidence type="ECO:0000259" key="4">
    <source>
        <dbReference type="PROSITE" id="PS50893"/>
    </source>
</evidence>
<keyword evidence="1" id="KW-0813">Transport</keyword>
<dbReference type="InterPro" id="IPR003593">
    <property type="entry name" value="AAA+_ATPase"/>
</dbReference>
<sequence length="331" mass="37460">MDQEKQSEYIIEVQNLVRDYVSHKGVFRKKKHTVRAVNNLSFFVKKGEIFGLLGANGAGKTTTIKILTTLLAPTSGSVSILGLDPMTQAKALRPRISFVFGGERSLYWRITGRENLNYFSDLYHISNEIKKRRIPELLELVGLKDHADERVETYSKGMKQRLQIARCLVNDPEIIFLDEPTIGLDPIGARDLRNIVKMLAKQGKTVLITTHYMYEADEICGRVAIVNKGKLVALDTPANLKAQTEHTSVIELHLNEKDDALLKGLNQIKEIDQIRANHTDQYESVSLQCKEPRTVFPQLFPLIGTGHLLSVRTREATLEDVYIHYVSQSPH</sequence>
<dbReference type="AlphaFoldDB" id="A0A4Z0GJV8"/>
<evidence type="ECO:0000256" key="2">
    <source>
        <dbReference type="ARBA" id="ARBA00022741"/>
    </source>
</evidence>
<dbReference type="RefSeq" id="WP_135349606.1">
    <property type="nucleotide sequence ID" value="NZ_SRJD01000022.1"/>
</dbReference>
<keyword evidence="3 5" id="KW-0067">ATP-binding</keyword>
<dbReference type="SUPFAM" id="SSF52540">
    <property type="entry name" value="P-loop containing nucleoside triphosphate hydrolases"/>
    <property type="match status" value="1"/>
</dbReference>
<dbReference type="EMBL" id="SRJD01000022">
    <property type="protein sequence ID" value="TGA96599.1"/>
    <property type="molecule type" value="Genomic_DNA"/>
</dbReference>
<dbReference type="PROSITE" id="PS00211">
    <property type="entry name" value="ABC_TRANSPORTER_1"/>
    <property type="match status" value="1"/>
</dbReference>